<comment type="subcellular location">
    <subcellularLocation>
        <location evidence="1">Cell membrane</location>
        <topology evidence="1">Multi-pass membrane protein</topology>
    </subcellularLocation>
</comment>
<evidence type="ECO:0000256" key="1">
    <source>
        <dbReference type="ARBA" id="ARBA00004651"/>
    </source>
</evidence>
<dbReference type="Proteomes" id="UP001501321">
    <property type="component" value="Unassembled WGS sequence"/>
</dbReference>
<dbReference type="PIRSF" id="PIRSF006324">
    <property type="entry name" value="LeuE"/>
    <property type="match status" value="1"/>
</dbReference>
<gene>
    <name evidence="7" type="ORF">GCM10023095_32080</name>
</gene>
<keyword evidence="2" id="KW-1003">Cell membrane</keyword>
<sequence length="207" mass="22177">MLDPHTLLLFLTSALLLCLAPGPDNLFVLGQAMLRGPKAGYLVTLGLATGLIVHTSAVALGVAALFQASALAFTLLKVGGAAYLLYLAWGAWRAGAQGLSREQVQLSSQALYRRGILMNLTNPKVSIFFLAFLPQFTQPEQGPLAPQLLLLGGLFILCALLVFGFISLLAGRLGNWFARQPKAESWMNRVAGTLFAGLALRLLVTER</sequence>
<evidence type="ECO:0000313" key="7">
    <source>
        <dbReference type="EMBL" id="GAA4504323.1"/>
    </source>
</evidence>
<name>A0ABP8QK52_9GAMM</name>
<dbReference type="InterPro" id="IPR001123">
    <property type="entry name" value="LeuE-type"/>
</dbReference>
<accession>A0ABP8QK52</accession>
<proteinExistence type="predicted"/>
<dbReference type="PANTHER" id="PTHR30086">
    <property type="entry name" value="ARGININE EXPORTER PROTEIN ARGO"/>
    <property type="match status" value="1"/>
</dbReference>
<feature type="transmembrane region" description="Helical" evidence="6">
    <location>
        <begin position="72"/>
        <end position="95"/>
    </location>
</feature>
<feature type="transmembrane region" description="Helical" evidence="6">
    <location>
        <begin position="41"/>
        <end position="66"/>
    </location>
</feature>
<keyword evidence="5 6" id="KW-0472">Membrane</keyword>
<feature type="transmembrane region" description="Helical" evidence="6">
    <location>
        <begin position="116"/>
        <end position="136"/>
    </location>
</feature>
<dbReference type="RefSeq" id="WP_345014966.1">
    <property type="nucleotide sequence ID" value="NZ_BAABFC010000029.1"/>
</dbReference>
<protein>
    <submittedName>
        <fullName evidence="7">LysE family translocator</fullName>
    </submittedName>
</protein>
<organism evidence="7 8">
    <name type="scientific">Pseudaeromonas paramecii</name>
    <dbReference type="NCBI Taxonomy" id="2138166"/>
    <lineage>
        <taxon>Bacteria</taxon>
        <taxon>Pseudomonadati</taxon>
        <taxon>Pseudomonadota</taxon>
        <taxon>Gammaproteobacteria</taxon>
        <taxon>Aeromonadales</taxon>
        <taxon>Aeromonadaceae</taxon>
        <taxon>Pseudaeromonas</taxon>
    </lineage>
</organism>
<evidence type="ECO:0000256" key="3">
    <source>
        <dbReference type="ARBA" id="ARBA00022692"/>
    </source>
</evidence>
<evidence type="ECO:0000256" key="2">
    <source>
        <dbReference type="ARBA" id="ARBA00022475"/>
    </source>
</evidence>
<keyword evidence="3 6" id="KW-0812">Transmembrane</keyword>
<reference evidence="8" key="1">
    <citation type="journal article" date="2019" name="Int. J. Syst. Evol. Microbiol.">
        <title>The Global Catalogue of Microorganisms (GCM) 10K type strain sequencing project: providing services to taxonomists for standard genome sequencing and annotation.</title>
        <authorList>
            <consortium name="The Broad Institute Genomics Platform"/>
            <consortium name="The Broad Institute Genome Sequencing Center for Infectious Disease"/>
            <person name="Wu L."/>
            <person name="Ma J."/>
        </authorList>
    </citation>
    <scope>NUCLEOTIDE SEQUENCE [LARGE SCALE GENOMIC DNA]</scope>
    <source>
        <strain evidence="8">JCM 32226</strain>
    </source>
</reference>
<evidence type="ECO:0000256" key="4">
    <source>
        <dbReference type="ARBA" id="ARBA00022989"/>
    </source>
</evidence>
<feature type="transmembrane region" description="Helical" evidence="6">
    <location>
        <begin position="6"/>
        <end position="29"/>
    </location>
</feature>
<evidence type="ECO:0000256" key="6">
    <source>
        <dbReference type="SAM" id="Phobius"/>
    </source>
</evidence>
<dbReference type="EMBL" id="BAABFC010000029">
    <property type="protein sequence ID" value="GAA4504323.1"/>
    <property type="molecule type" value="Genomic_DNA"/>
</dbReference>
<feature type="transmembrane region" description="Helical" evidence="6">
    <location>
        <begin position="148"/>
        <end position="174"/>
    </location>
</feature>
<dbReference type="Pfam" id="PF01810">
    <property type="entry name" value="LysE"/>
    <property type="match status" value="1"/>
</dbReference>
<evidence type="ECO:0000313" key="8">
    <source>
        <dbReference type="Proteomes" id="UP001501321"/>
    </source>
</evidence>
<keyword evidence="8" id="KW-1185">Reference proteome</keyword>
<comment type="caution">
    <text evidence="7">The sequence shown here is derived from an EMBL/GenBank/DDBJ whole genome shotgun (WGS) entry which is preliminary data.</text>
</comment>
<dbReference type="PANTHER" id="PTHR30086:SF20">
    <property type="entry name" value="ARGININE EXPORTER PROTEIN ARGO-RELATED"/>
    <property type="match status" value="1"/>
</dbReference>
<evidence type="ECO:0000256" key="5">
    <source>
        <dbReference type="ARBA" id="ARBA00023136"/>
    </source>
</evidence>
<keyword evidence="4 6" id="KW-1133">Transmembrane helix</keyword>